<gene>
    <name evidence="4" type="ORF">AKJ09_01736</name>
</gene>
<accession>A0A0K1PNI1</accession>
<evidence type="ECO:0000256" key="2">
    <source>
        <dbReference type="SAM" id="MobiDB-lite"/>
    </source>
</evidence>
<proteinExistence type="predicted"/>
<reference evidence="4 5" key="1">
    <citation type="submission" date="2015-08" db="EMBL/GenBank/DDBJ databases">
        <authorList>
            <person name="Babu N.S."/>
            <person name="Beckwith C.J."/>
            <person name="Beseler K.G."/>
            <person name="Brison A."/>
            <person name="Carone J.V."/>
            <person name="Caskin T.P."/>
            <person name="Diamond M."/>
            <person name="Durham M.E."/>
            <person name="Foxe J.M."/>
            <person name="Go M."/>
            <person name="Henderson B.A."/>
            <person name="Jones I.B."/>
            <person name="McGettigan J.A."/>
            <person name="Micheletti S.J."/>
            <person name="Nasrallah M.E."/>
            <person name="Ortiz D."/>
            <person name="Piller C.R."/>
            <person name="Privatt S.R."/>
            <person name="Schneider S.L."/>
            <person name="Sharp S."/>
            <person name="Smith T.C."/>
            <person name="Stanton J.D."/>
            <person name="Ullery H.E."/>
            <person name="Wilson R.J."/>
            <person name="Serrano M.G."/>
            <person name="Buck G."/>
            <person name="Lee V."/>
            <person name="Wang Y."/>
            <person name="Carvalho R."/>
            <person name="Voegtly L."/>
            <person name="Shi R."/>
            <person name="Duckworth R."/>
            <person name="Johnson A."/>
            <person name="Loviza R."/>
            <person name="Walstead R."/>
            <person name="Shah Z."/>
            <person name="Kiflezghi M."/>
            <person name="Wade K."/>
            <person name="Ball S.L."/>
            <person name="Bradley K.W."/>
            <person name="Asai D.J."/>
            <person name="Bowman C.A."/>
            <person name="Russell D.A."/>
            <person name="Pope W.H."/>
            <person name="Jacobs-Sera D."/>
            <person name="Hendrix R.W."/>
            <person name="Hatfull G.F."/>
        </authorList>
    </citation>
    <scope>NUCLEOTIDE SEQUENCE [LARGE SCALE GENOMIC DNA]</scope>
    <source>
        <strain evidence="4 5">DSM 27648</strain>
    </source>
</reference>
<dbReference type="PANTHER" id="PTHR33227">
    <property type="entry name" value="STIGMA-SPECIFIC STIG1-LIKE PROTEIN 3"/>
    <property type="match status" value="1"/>
</dbReference>
<organism evidence="4 5">
    <name type="scientific">Labilithrix luteola</name>
    <dbReference type="NCBI Taxonomy" id="1391654"/>
    <lineage>
        <taxon>Bacteria</taxon>
        <taxon>Pseudomonadati</taxon>
        <taxon>Myxococcota</taxon>
        <taxon>Polyangia</taxon>
        <taxon>Polyangiales</taxon>
        <taxon>Labilitrichaceae</taxon>
        <taxon>Labilithrix</taxon>
    </lineage>
</organism>
<dbReference type="InterPro" id="IPR006969">
    <property type="entry name" value="Stig-like"/>
</dbReference>
<evidence type="ECO:0000256" key="3">
    <source>
        <dbReference type="SAM" id="SignalP"/>
    </source>
</evidence>
<dbReference type="EMBL" id="CP012333">
    <property type="protein sequence ID" value="AKU95072.1"/>
    <property type="molecule type" value="Genomic_DNA"/>
</dbReference>
<dbReference type="AlphaFoldDB" id="A0A0K1PNI1"/>
<dbReference type="RefSeq" id="WP_146646574.1">
    <property type="nucleotide sequence ID" value="NZ_CP012333.1"/>
</dbReference>
<keyword evidence="1 3" id="KW-0732">Signal</keyword>
<protein>
    <submittedName>
        <fullName evidence="4">Tryptophan synthase alpha chain</fullName>
    </submittedName>
</protein>
<dbReference type="STRING" id="1391654.AKJ09_01736"/>
<dbReference type="PATRIC" id="fig|1391654.3.peg.1751"/>
<sequence>MKRRLVGISSLLLAALLTPSCATNNVSLGPGLEDAGQPDSGTAPSGSFIPTPDPDGGETVTVDAGVPPTETVKACIGTECTWPHATCDDGAVARCNVDLLTDNNNCGACGHVCSNYAPLYVATRCSNGQCKPFCSQSGLLDCNGLIDDGCETQIAIDANNCGSCGNKCADGQPCNNGVCGCAPGQVICNGQCVDIASDRNNCGACGNVCPIGSKPCDPKDIPPNSKYTCSQGVCGKFVCNGGFADCNGDMAFGCGSTDGCETDIIYDANNCGGCGNKCAPGQFCRLGPGGRPTCLCGPGETACGAIGSPTGNIYCYDLSNDPNNCGACGHVCPTAPNATAVCKSGICGLKCPANRADCNGSWADGCEIDLLTNMNNCGACGNACDSDAGQPCINGSCLMVECDAGGVGDPH</sequence>
<feature type="chain" id="PRO_5005466329" evidence="3">
    <location>
        <begin position="23"/>
        <end position="411"/>
    </location>
</feature>
<evidence type="ECO:0000313" key="5">
    <source>
        <dbReference type="Proteomes" id="UP000064967"/>
    </source>
</evidence>
<feature type="signal peptide" evidence="3">
    <location>
        <begin position="1"/>
        <end position="22"/>
    </location>
</feature>
<dbReference type="PANTHER" id="PTHR33227:SF48">
    <property type="entry name" value="STIGMA-SPECIFIC STIG1-LIKE PROTEIN 4"/>
    <property type="match status" value="1"/>
</dbReference>
<feature type="region of interest" description="Disordered" evidence="2">
    <location>
        <begin position="28"/>
        <end position="57"/>
    </location>
</feature>
<dbReference type="OrthoDB" id="5492401at2"/>
<keyword evidence="5" id="KW-1185">Reference proteome</keyword>
<evidence type="ECO:0000313" key="4">
    <source>
        <dbReference type="EMBL" id="AKU95072.1"/>
    </source>
</evidence>
<name>A0A0K1PNI1_9BACT</name>
<dbReference type="Proteomes" id="UP000064967">
    <property type="component" value="Chromosome"/>
</dbReference>
<dbReference type="KEGG" id="llu:AKJ09_01736"/>
<evidence type="ECO:0000256" key="1">
    <source>
        <dbReference type="ARBA" id="ARBA00022729"/>
    </source>
</evidence>